<dbReference type="AlphaFoldDB" id="A0A392VPL1"/>
<dbReference type="EMBL" id="LXQA011241147">
    <property type="protein sequence ID" value="MCI90314.1"/>
    <property type="molecule type" value="Genomic_DNA"/>
</dbReference>
<accession>A0A392VPL1</accession>
<dbReference type="Proteomes" id="UP000265520">
    <property type="component" value="Unassembled WGS sequence"/>
</dbReference>
<organism evidence="1 2">
    <name type="scientific">Trifolium medium</name>
    <dbReference type="NCBI Taxonomy" id="97028"/>
    <lineage>
        <taxon>Eukaryota</taxon>
        <taxon>Viridiplantae</taxon>
        <taxon>Streptophyta</taxon>
        <taxon>Embryophyta</taxon>
        <taxon>Tracheophyta</taxon>
        <taxon>Spermatophyta</taxon>
        <taxon>Magnoliopsida</taxon>
        <taxon>eudicotyledons</taxon>
        <taxon>Gunneridae</taxon>
        <taxon>Pentapetalae</taxon>
        <taxon>rosids</taxon>
        <taxon>fabids</taxon>
        <taxon>Fabales</taxon>
        <taxon>Fabaceae</taxon>
        <taxon>Papilionoideae</taxon>
        <taxon>50 kb inversion clade</taxon>
        <taxon>NPAAA clade</taxon>
        <taxon>Hologalegina</taxon>
        <taxon>IRL clade</taxon>
        <taxon>Trifolieae</taxon>
        <taxon>Trifolium</taxon>
    </lineage>
</organism>
<name>A0A392VPL1_9FABA</name>
<evidence type="ECO:0000313" key="1">
    <source>
        <dbReference type="EMBL" id="MCI90314.1"/>
    </source>
</evidence>
<proteinExistence type="predicted"/>
<protein>
    <submittedName>
        <fullName evidence="1">Uncharacterized protein</fullName>
    </submittedName>
</protein>
<feature type="non-terminal residue" evidence="1">
    <location>
        <position position="1"/>
    </location>
</feature>
<comment type="caution">
    <text evidence="1">The sequence shown here is derived from an EMBL/GenBank/DDBJ whole genome shotgun (WGS) entry which is preliminary data.</text>
</comment>
<keyword evidence="2" id="KW-1185">Reference proteome</keyword>
<reference evidence="1 2" key="1">
    <citation type="journal article" date="2018" name="Front. Plant Sci.">
        <title>Red Clover (Trifolium pratense) and Zigzag Clover (T. medium) - A Picture of Genomic Similarities and Differences.</title>
        <authorList>
            <person name="Dluhosova J."/>
            <person name="Istvanek J."/>
            <person name="Nedelnik J."/>
            <person name="Repkova J."/>
        </authorList>
    </citation>
    <scope>NUCLEOTIDE SEQUENCE [LARGE SCALE GENOMIC DNA]</scope>
    <source>
        <strain evidence="2">cv. 10/8</strain>
        <tissue evidence="1">Leaf</tissue>
    </source>
</reference>
<evidence type="ECO:0000313" key="2">
    <source>
        <dbReference type="Proteomes" id="UP000265520"/>
    </source>
</evidence>
<sequence>FRKSLASATDKRQKPVMVAGIVAGRPCPVLECSRAV</sequence>